<protein>
    <submittedName>
        <fullName evidence="1">Uncharacterized protein</fullName>
    </submittedName>
</protein>
<reference evidence="1 2" key="1">
    <citation type="submission" date="2024-10" db="EMBL/GenBank/DDBJ databases">
        <title>The Natural Products Discovery Center: Release of the First 8490 Sequenced Strains for Exploring Actinobacteria Biosynthetic Diversity.</title>
        <authorList>
            <person name="Kalkreuter E."/>
            <person name="Kautsar S.A."/>
            <person name="Yang D."/>
            <person name="Bader C.D."/>
            <person name="Teijaro C.N."/>
            <person name="Fluegel L."/>
            <person name="Davis C.M."/>
            <person name="Simpson J.R."/>
            <person name="Lauterbach L."/>
            <person name="Steele A.D."/>
            <person name="Gui C."/>
            <person name="Meng S."/>
            <person name="Li G."/>
            <person name="Viehrig K."/>
            <person name="Ye F."/>
            <person name="Su P."/>
            <person name="Kiefer A.F."/>
            <person name="Nichols A."/>
            <person name="Cepeda A.J."/>
            <person name="Yan W."/>
            <person name="Fan B."/>
            <person name="Jiang Y."/>
            <person name="Adhikari A."/>
            <person name="Zheng C.-J."/>
            <person name="Schuster L."/>
            <person name="Cowan T.M."/>
            <person name="Smanski M.J."/>
            <person name="Chevrette M.G."/>
            <person name="De Carvalho L.P.S."/>
            <person name="Shen B."/>
        </authorList>
    </citation>
    <scope>NUCLEOTIDE SEQUENCE [LARGE SCALE GENOMIC DNA]</scope>
    <source>
        <strain evidence="1 2">NPDC000087</strain>
    </source>
</reference>
<name>A0ABW6WTA1_9ACTN</name>
<dbReference type="EMBL" id="JBIAZU010000007">
    <property type="protein sequence ID" value="MFF5295397.1"/>
    <property type="molecule type" value="Genomic_DNA"/>
</dbReference>
<comment type="caution">
    <text evidence="1">The sequence shown here is derived from an EMBL/GenBank/DDBJ whole genome shotgun (WGS) entry which is preliminary data.</text>
</comment>
<dbReference type="Proteomes" id="UP001602245">
    <property type="component" value="Unassembled WGS sequence"/>
</dbReference>
<dbReference type="RefSeq" id="WP_157296653.1">
    <property type="nucleotide sequence ID" value="NZ_JBIAZU010000007.1"/>
</dbReference>
<accession>A0ABW6WTA1</accession>
<organism evidence="1 2">
    <name type="scientific">Paractinoplanes globisporus</name>
    <dbReference type="NCBI Taxonomy" id="113565"/>
    <lineage>
        <taxon>Bacteria</taxon>
        <taxon>Bacillati</taxon>
        <taxon>Actinomycetota</taxon>
        <taxon>Actinomycetes</taxon>
        <taxon>Micromonosporales</taxon>
        <taxon>Micromonosporaceae</taxon>
        <taxon>Paractinoplanes</taxon>
    </lineage>
</organism>
<sequence>MDAFGSLTCGFHRLATRWNEQNPMNGTEQPRPEERPELARLVEFLKKIGERTGAENQKGQAAALGLRANTWSGLINGKQVPERKNVAKLIENALATRPALLEAEECRELQNLVERARQERAGKLPAAGDDRDTEPVWSGPRELTGLVGWASRLPRTTRWVVGLAPVVVVVGVVLGVDALDYDSPGPVGAAVCDRYGVTAETLSIRRSDGTQTGSYFTKDEEVVVQQRNGGTANKYWYVTADGRAGWVLPSARYWRPLC</sequence>
<gene>
    <name evidence="1" type="ORF">ACFY35_38695</name>
</gene>
<proteinExistence type="predicted"/>
<keyword evidence="2" id="KW-1185">Reference proteome</keyword>
<evidence type="ECO:0000313" key="2">
    <source>
        <dbReference type="Proteomes" id="UP001602245"/>
    </source>
</evidence>
<evidence type="ECO:0000313" key="1">
    <source>
        <dbReference type="EMBL" id="MFF5295397.1"/>
    </source>
</evidence>